<dbReference type="PROSITE" id="PS50929">
    <property type="entry name" value="ABC_TM1F"/>
    <property type="match status" value="1"/>
</dbReference>
<dbReference type="Gene3D" id="3.40.50.300">
    <property type="entry name" value="P-loop containing nucleotide triphosphate hydrolases"/>
    <property type="match status" value="1"/>
</dbReference>
<keyword evidence="3" id="KW-0547">Nucleotide-binding</keyword>
<organism evidence="10 11">
    <name type="scientific">Thermus brockianus</name>
    <dbReference type="NCBI Taxonomy" id="56956"/>
    <lineage>
        <taxon>Bacteria</taxon>
        <taxon>Thermotogati</taxon>
        <taxon>Deinococcota</taxon>
        <taxon>Deinococci</taxon>
        <taxon>Thermales</taxon>
        <taxon>Thermaceae</taxon>
        <taxon>Thermus</taxon>
    </lineage>
</organism>
<dbReference type="GO" id="GO:0005886">
    <property type="term" value="C:plasma membrane"/>
    <property type="evidence" value="ECO:0007669"/>
    <property type="project" value="UniProtKB-SubCell"/>
</dbReference>
<dbReference type="InterPro" id="IPR003439">
    <property type="entry name" value="ABC_transporter-like_ATP-bd"/>
</dbReference>
<feature type="transmembrane region" description="Helical" evidence="7">
    <location>
        <begin position="60"/>
        <end position="78"/>
    </location>
</feature>
<evidence type="ECO:0000256" key="1">
    <source>
        <dbReference type="ARBA" id="ARBA00004651"/>
    </source>
</evidence>
<dbReference type="InterPro" id="IPR011527">
    <property type="entry name" value="ABC1_TM_dom"/>
</dbReference>
<evidence type="ECO:0000256" key="5">
    <source>
        <dbReference type="ARBA" id="ARBA00022989"/>
    </source>
</evidence>
<keyword evidence="5 7" id="KW-1133">Transmembrane helix</keyword>
<dbReference type="PANTHER" id="PTHR43394">
    <property type="entry name" value="ATP-DEPENDENT PERMEASE MDL1, MITOCHONDRIAL"/>
    <property type="match status" value="1"/>
</dbReference>
<evidence type="ECO:0000313" key="11">
    <source>
        <dbReference type="Proteomes" id="UP000182993"/>
    </source>
</evidence>
<feature type="domain" description="ABC transmembrane type-1" evidence="9">
    <location>
        <begin position="24"/>
        <end position="303"/>
    </location>
</feature>
<dbReference type="PROSITE" id="PS50893">
    <property type="entry name" value="ABC_TRANSPORTER_2"/>
    <property type="match status" value="1"/>
</dbReference>
<keyword evidence="2 7" id="KW-0812">Transmembrane</keyword>
<dbReference type="GO" id="GO:0016887">
    <property type="term" value="F:ATP hydrolysis activity"/>
    <property type="evidence" value="ECO:0007669"/>
    <property type="project" value="InterPro"/>
</dbReference>
<dbReference type="GO" id="GO:0015421">
    <property type="term" value="F:ABC-type oligopeptide transporter activity"/>
    <property type="evidence" value="ECO:0007669"/>
    <property type="project" value="TreeGrafter"/>
</dbReference>
<accession>A0A1J0LS98</accession>
<reference evidence="11" key="1">
    <citation type="submission" date="2016-06" db="EMBL/GenBank/DDBJ databases">
        <title>Whole genome sequencing of Thermus brockianus strain GE-1.</title>
        <authorList>
            <person name="Schaefers C."/>
            <person name="Blank S."/>
            <person name="Wiebusch S."/>
            <person name="Elleuche S."/>
            <person name="Antranikian G."/>
        </authorList>
    </citation>
    <scope>NUCLEOTIDE SEQUENCE [LARGE SCALE GENOMIC DNA]</scope>
    <source>
        <strain evidence="11">GE-1</strain>
    </source>
</reference>
<dbReference type="PANTHER" id="PTHR43394:SF1">
    <property type="entry name" value="ATP-BINDING CASSETTE SUB-FAMILY B MEMBER 10, MITOCHONDRIAL"/>
    <property type="match status" value="1"/>
</dbReference>
<dbReference type="STRING" id="56956.A0O31_00711"/>
<evidence type="ECO:0000256" key="6">
    <source>
        <dbReference type="ARBA" id="ARBA00023136"/>
    </source>
</evidence>
<feature type="transmembrane region" description="Helical" evidence="7">
    <location>
        <begin position="247"/>
        <end position="268"/>
    </location>
</feature>
<dbReference type="InterPro" id="IPR036640">
    <property type="entry name" value="ABC1_TM_sf"/>
</dbReference>
<evidence type="ECO:0000256" key="7">
    <source>
        <dbReference type="SAM" id="Phobius"/>
    </source>
</evidence>
<name>A0A1J0LS98_THEBO</name>
<dbReference type="KEGG" id="tbc:A0O31_00711"/>
<dbReference type="InterPro" id="IPR039421">
    <property type="entry name" value="Type_1_exporter"/>
</dbReference>
<feature type="domain" description="ABC transporter" evidence="8">
    <location>
        <begin position="329"/>
        <end position="571"/>
    </location>
</feature>
<feature type="transmembrane region" description="Helical" evidence="7">
    <location>
        <begin position="135"/>
        <end position="154"/>
    </location>
</feature>
<keyword evidence="4 10" id="KW-0067">ATP-binding</keyword>
<evidence type="ECO:0000256" key="4">
    <source>
        <dbReference type="ARBA" id="ARBA00022840"/>
    </source>
</evidence>
<dbReference type="EMBL" id="CP016312">
    <property type="protein sequence ID" value="APD08900.1"/>
    <property type="molecule type" value="Genomic_DNA"/>
</dbReference>
<keyword evidence="6 7" id="KW-0472">Membrane</keyword>
<dbReference type="InterPro" id="IPR017871">
    <property type="entry name" value="ABC_transporter-like_CS"/>
</dbReference>
<protein>
    <submittedName>
        <fullName evidence="10">ABC transporter ATP-binding protein</fullName>
    </submittedName>
</protein>
<dbReference type="SUPFAM" id="SSF52540">
    <property type="entry name" value="P-loop containing nucleoside triphosphate hydrolases"/>
    <property type="match status" value="1"/>
</dbReference>
<gene>
    <name evidence="10" type="ORF">A0O31_00711</name>
</gene>
<dbReference type="SMART" id="SM00382">
    <property type="entry name" value="AAA"/>
    <property type="match status" value="1"/>
</dbReference>
<feature type="transmembrane region" description="Helical" evidence="7">
    <location>
        <begin position="21"/>
        <end position="40"/>
    </location>
</feature>
<proteinExistence type="predicted"/>
<feature type="transmembrane region" description="Helical" evidence="7">
    <location>
        <begin position="280"/>
        <end position="301"/>
    </location>
</feature>
<evidence type="ECO:0000259" key="9">
    <source>
        <dbReference type="PROSITE" id="PS50929"/>
    </source>
</evidence>
<evidence type="ECO:0000313" key="10">
    <source>
        <dbReference type="EMBL" id="APD08900.1"/>
    </source>
</evidence>
<feature type="transmembrane region" description="Helical" evidence="7">
    <location>
        <begin position="160"/>
        <end position="179"/>
    </location>
</feature>
<dbReference type="PROSITE" id="PS00211">
    <property type="entry name" value="ABC_TRANSPORTER_1"/>
    <property type="match status" value="1"/>
</dbReference>
<evidence type="ECO:0000256" key="2">
    <source>
        <dbReference type="ARBA" id="ARBA00022692"/>
    </source>
</evidence>
<evidence type="ECO:0000256" key="3">
    <source>
        <dbReference type="ARBA" id="ARBA00022741"/>
    </source>
</evidence>
<dbReference type="Pfam" id="PF00005">
    <property type="entry name" value="ABC_tran"/>
    <property type="match status" value="1"/>
</dbReference>
<evidence type="ECO:0000259" key="8">
    <source>
        <dbReference type="PROSITE" id="PS50893"/>
    </source>
</evidence>
<dbReference type="InterPro" id="IPR027417">
    <property type="entry name" value="P-loop_NTPase"/>
</dbReference>
<dbReference type="AlphaFoldDB" id="A0A1J0LS98"/>
<sequence>MTGRSVPPLRRLLPYLYPYRFRYALGVGLGLLSIFFFVLGPYFLRLAVDAIGHGGPYGRYALFLLLSAGVSALLSYFMRRLAVVASRQVEYDLRRDLFHHLLRLDRSFHQKTRVGDLMNRLNTDLSAVREMVGPGIMMGSRLSFLVLLAFASMYAVDARLAFYLTLILPAIAGVMFYLLRLIDRRYREAQEAFDAISTLAQEAFSGIRVVKGYALEGRMLTRFQDLNRAYMAKSLALVKVEGPMQALLGFLMGFAFLTVLWAGGGMVVRGELSVGELVQFNAYLAQLTWPILGLGWVMAMYQRGLTSLRRLLELLDQEPAIRDEDPLPLRLEDLSGEVRFEGVGLQLGGRWLLKDITLTVPEGMTLGITGRTGAGKSLLAALVPRLLDPTEGRVYVGGYEVKRIPLAVLRRAVGMAPQEPFLFSETLMENMAFGLEAQDPERVAWAAQLAGVHEEILAFPKGYETVLGERGVTLSGGQRQRVALARALAKRPKVLILDDALSAVDTETEARILQGLKTVLGRQTTFLISHRTATLRHADWIIVLEGGGSWRRAPMRASWRRAASTPSWTASSAWKARWRDDPRGRLQQGL</sequence>
<dbReference type="Gene3D" id="1.20.1560.10">
    <property type="entry name" value="ABC transporter type 1, transmembrane domain"/>
    <property type="match status" value="1"/>
</dbReference>
<dbReference type="GO" id="GO:0005524">
    <property type="term" value="F:ATP binding"/>
    <property type="evidence" value="ECO:0007669"/>
    <property type="project" value="UniProtKB-KW"/>
</dbReference>
<dbReference type="CDD" id="cd18541">
    <property type="entry name" value="ABC_6TM_TmrB_like"/>
    <property type="match status" value="1"/>
</dbReference>
<dbReference type="Pfam" id="PF00664">
    <property type="entry name" value="ABC_membrane"/>
    <property type="match status" value="1"/>
</dbReference>
<comment type="subcellular location">
    <subcellularLocation>
        <location evidence="1">Cell membrane</location>
        <topology evidence="1">Multi-pass membrane protein</topology>
    </subcellularLocation>
</comment>
<dbReference type="SUPFAM" id="SSF90123">
    <property type="entry name" value="ABC transporter transmembrane region"/>
    <property type="match status" value="1"/>
</dbReference>
<dbReference type="Proteomes" id="UP000182993">
    <property type="component" value="Chromosome"/>
</dbReference>
<dbReference type="InterPro" id="IPR003593">
    <property type="entry name" value="AAA+_ATPase"/>
</dbReference>